<dbReference type="HAMAP" id="MF_00634">
    <property type="entry name" value="UPF0235"/>
    <property type="match status" value="1"/>
</dbReference>
<protein>
    <recommendedName>
        <fullName evidence="2">UPF0235 protein FHS82_000410</fullName>
    </recommendedName>
</protein>
<dbReference type="NCBIfam" id="TIGR00251">
    <property type="entry name" value="DUF167 family protein"/>
    <property type="match status" value="1"/>
</dbReference>
<comment type="caution">
    <text evidence="3">The sequence shown here is derived from an EMBL/GenBank/DDBJ whole genome shotgun (WGS) entry which is preliminary data.</text>
</comment>
<dbReference type="InterPro" id="IPR036591">
    <property type="entry name" value="YggU-like_sf"/>
</dbReference>
<keyword evidence="4" id="KW-1185">Reference proteome</keyword>
<dbReference type="EMBL" id="JAASQI010000001">
    <property type="protein sequence ID" value="NIJ56597.1"/>
    <property type="molecule type" value="Genomic_DNA"/>
</dbReference>
<evidence type="ECO:0000256" key="1">
    <source>
        <dbReference type="ARBA" id="ARBA00010364"/>
    </source>
</evidence>
<gene>
    <name evidence="3" type="ORF">FHS82_000410</name>
</gene>
<reference evidence="3 4" key="1">
    <citation type="submission" date="2020-03" db="EMBL/GenBank/DDBJ databases">
        <title>Genomic Encyclopedia of Type Strains, Phase IV (KMG-IV): sequencing the most valuable type-strain genomes for metagenomic binning, comparative biology and taxonomic classification.</title>
        <authorList>
            <person name="Goeker M."/>
        </authorList>
    </citation>
    <scope>NUCLEOTIDE SEQUENCE [LARGE SCALE GENOMIC DNA]</scope>
    <source>
        <strain evidence="3 4">DSM 103870</strain>
    </source>
</reference>
<proteinExistence type="inferred from homology"/>
<evidence type="ECO:0000256" key="2">
    <source>
        <dbReference type="HAMAP-Rule" id="MF_00634"/>
    </source>
</evidence>
<dbReference type="RefSeq" id="WP_166948193.1">
    <property type="nucleotide sequence ID" value="NZ_JAASQI010000001.1"/>
</dbReference>
<dbReference type="SMART" id="SM01152">
    <property type="entry name" value="DUF167"/>
    <property type="match status" value="1"/>
</dbReference>
<sequence>MDAGKTEPWRAERGGLILTVRLTPRGGRDSIDGRGILSDGRPVILARVRQVPEDGAANAALLKLVAKSAGLPASAAEVIAGHTSRLKSVRLSGDADRIAAALADCLDATDSGAAGKSARRK</sequence>
<dbReference type="InterPro" id="IPR003746">
    <property type="entry name" value="DUF167"/>
</dbReference>
<organism evidence="3 4">
    <name type="scientific">Pseudochelatococcus lubricantis</name>
    <dbReference type="NCBI Taxonomy" id="1538102"/>
    <lineage>
        <taxon>Bacteria</taxon>
        <taxon>Pseudomonadati</taxon>
        <taxon>Pseudomonadota</taxon>
        <taxon>Alphaproteobacteria</taxon>
        <taxon>Hyphomicrobiales</taxon>
        <taxon>Chelatococcaceae</taxon>
        <taxon>Pseudochelatococcus</taxon>
    </lineage>
</organism>
<dbReference type="Proteomes" id="UP001429580">
    <property type="component" value="Unassembled WGS sequence"/>
</dbReference>
<accession>A0ABX0UUF4</accession>
<evidence type="ECO:0000313" key="3">
    <source>
        <dbReference type="EMBL" id="NIJ56597.1"/>
    </source>
</evidence>
<dbReference type="Gene3D" id="3.30.1200.10">
    <property type="entry name" value="YggU-like"/>
    <property type="match status" value="1"/>
</dbReference>
<dbReference type="Pfam" id="PF02594">
    <property type="entry name" value="DUF167"/>
    <property type="match status" value="1"/>
</dbReference>
<name>A0ABX0UUF4_9HYPH</name>
<evidence type="ECO:0000313" key="4">
    <source>
        <dbReference type="Proteomes" id="UP001429580"/>
    </source>
</evidence>
<dbReference type="SUPFAM" id="SSF69786">
    <property type="entry name" value="YggU-like"/>
    <property type="match status" value="1"/>
</dbReference>
<comment type="similarity">
    <text evidence="1 2">Belongs to the UPF0235 family.</text>
</comment>